<keyword evidence="1" id="KW-0235">DNA replication</keyword>
<keyword evidence="6" id="KW-1185">Reference proteome</keyword>
<organism evidence="5 6">
    <name type="scientific">Tomitella cavernea</name>
    <dbReference type="NCBI Taxonomy" id="1387982"/>
    <lineage>
        <taxon>Bacteria</taxon>
        <taxon>Bacillati</taxon>
        <taxon>Actinomycetota</taxon>
        <taxon>Actinomycetes</taxon>
        <taxon>Mycobacteriales</taxon>
        <taxon>Tomitella</taxon>
    </lineage>
</organism>
<accession>A0ABP9C3H7</accession>
<feature type="compositionally biased region" description="Basic and acidic residues" evidence="3">
    <location>
        <begin position="150"/>
        <end position="160"/>
    </location>
</feature>
<reference evidence="6" key="1">
    <citation type="journal article" date="2019" name="Int. J. Syst. Evol. Microbiol.">
        <title>The Global Catalogue of Microorganisms (GCM) 10K type strain sequencing project: providing services to taxonomists for standard genome sequencing and annotation.</title>
        <authorList>
            <consortium name="The Broad Institute Genomics Platform"/>
            <consortium name="The Broad Institute Genome Sequencing Center for Infectious Disease"/>
            <person name="Wu L."/>
            <person name="Ma J."/>
        </authorList>
    </citation>
    <scope>NUCLEOTIDE SEQUENCE [LARGE SCALE GENOMIC DNA]</scope>
    <source>
        <strain evidence="6">JCM 18542</strain>
    </source>
</reference>
<feature type="domain" description="DNA helicase DnaB-like N-terminal" evidence="4">
    <location>
        <begin position="8"/>
        <end position="78"/>
    </location>
</feature>
<sequence length="170" mass="18616">MIDDAPELDAEAMFLCAALWARDAERIATVAELVLPDDFERPSHTLIYATWRDQARTGRPHDAASIASRLTDVGELRAPRTVHSALRGITTLGAEPVALGWYAIDVASAAYRRSFRHVAESVAHAVAAAPTDELFPILVQHGTRQRKESRRLAELRRRLGADPADGSAEP</sequence>
<protein>
    <recommendedName>
        <fullName evidence="4">DNA helicase DnaB-like N-terminal domain-containing protein</fullName>
    </recommendedName>
</protein>
<proteinExistence type="predicted"/>
<dbReference type="EMBL" id="BAABKQ010000001">
    <property type="protein sequence ID" value="GAA4804493.1"/>
    <property type="molecule type" value="Genomic_DNA"/>
</dbReference>
<dbReference type="Proteomes" id="UP001500839">
    <property type="component" value="Unassembled WGS sequence"/>
</dbReference>
<evidence type="ECO:0000256" key="2">
    <source>
        <dbReference type="ARBA" id="ARBA00023125"/>
    </source>
</evidence>
<evidence type="ECO:0000256" key="3">
    <source>
        <dbReference type="SAM" id="MobiDB-lite"/>
    </source>
</evidence>
<evidence type="ECO:0000313" key="5">
    <source>
        <dbReference type="EMBL" id="GAA4804493.1"/>
    </source>
</evidence>
<dbReference type="InterPro" id="IPR036185">
    <property type="entry name" value="DNA_heli_DnaB-like_N_sf"/>
</dbReference>
<evidence type="ECO:0000259" key="4">
    <source>
        <dbReference type="Pfam" id="PF00772"/>
    </source>
</evidence>
<comment type="caution">
    <text evidence="5">The sequence shown here is derived from an EMBL/GenBank/DDBJ whole genome shotgun (WGS) entry which is preliminary data.</text>
</comment>
<dbReference type="Gene3D" id="1.10.860.10">
    <property type="entry name" value="DNAb Helicase, Chain A"/>
    <property type="match status" value="1"/>
</dbReference>
<name>A0ABP9C3H7_9ACTN</name>
<dbReference type="SUPFAM" id="SSF48024">
    <property type="entry name" value="N-terminal domain of DnaB helicase"/>
    <property type="match status" value="1"/>
</dbReference>
<dbReference type="InterPro" id="IPR016136">
    <property type="entry name" value="DNA_helicase_N/primase_C"/>
</dbReference>
<dbReference type="RefSeq" id="WP_200174822.1">
    <property type="nucleotide sequence ID" value="NZ_BAABKQ010000001.1"/>
</dbReference>
<dbReference type="Pfam" id="PF00772">
    <property type="entry name" value="DnaB"/>
    <property type="match status" value="1"/>
</dbReference>
<evidence type="ECO:0000256" key="1">
    <source>
        <dbReference type="ARBA" id="ARBA00022705"/>
    </source>
</evidence>
<evidence type="ECO:0000313" key="6">
    <source>
        <dbReference type="Proteomes" id="UP001500839"/>
    </source>
</evidence>
<dbReference type="InterPro" id="IPR007693">
    <property type="entry name" value="DNA_helicase_DnaB-like_N"/>
</dbReference>
<keyword evidence="2" id="KW-0238">DNA-binding</keyword>
<feature type="region of interest" description="Disordered" evidence="3">
    <location>
        <begin position="145"/>
        <end position="170"/>
    </location>
</feature>
<gene>
    <name evidence="5" type="ORF">GCM10023353_03790</name>
</gene>